<dbReference type="RefSeq" id="WP_200270996.1">
    <property type="nucleotide sequence ID" value="NZ_JAENHN010000045.1"/>
</dbReference>
<evidence type="ECO:0000313" key="2">
    <source>
        <dbReference type="Proteomes" id="UP000596739"/>
    </source>
</evidence>
<name>A0ABS1ES09_9CLOT</name>
<sequence length="545" mass="64688">MSKLEEYNLTINQQKISNPKKPLNYLEFKNLIRKIRKNLITGIFPNIEVGQFKVSLQAGSRKNCFCSRDEEGTLAEYFNFDFSVYDENGKINIYLDDRFKNIPYKEFYFYKDKSNEKLIIERYEVFEILFYIEQMDVCRDSYRNKKYYIRIDNHLKTVEIIESTDLEVGEFTNTYKPNLIEMKREKFVGLYAEDKNKFIVVKREYRYEDKYNYCALYPKEIEDLIRLNDKCKLFEQEVSAEIIRSWIVVNKSSAIIYEENFNTWENEMEGQLFDCSANKAKLDDWISKNKGLPLALYITERGRVEEIYGNKDTFLTRLNTMEQNFIQVLDICNGRKYILQHYNWTPNAKYINKFLGNGKFIVYGDAILMCEENNISVSINSKDIQNLFELKYLDESLKKHLLSQINTDSLNIKGNTEKQKYRRNRREQVIEAAKLLDLADGIFKIYSFNKKLWSGDEPKIDIYEVFCNEPKELIDHWIKRIEKLFRENFRVGDKLLTISSGTDKKDSYDKTKEYDKVYSDFINSNPGFSDGTYADAVSLGMQDAR</sequence>
<comment type="caution">
    <text evidence="1">The sequence shown here is derived from an EMBL/GenBank/DDBJ whole genome shotgun (WGS) entry which is preliminary data.</text>
</comment>
<protein>
    <submittedName>
        <fullName evidence="1">Uncharacterized protein</fullName>
    </submittedName>
</protein>
<reference evidence="2" key="1">
    <citation type="submission" date="2021-01" db="EMBL/GenBank/DDBJ databases">
        <title>Genome public.</title>
        <authorList>
            <person name="Liu C."/>
            <person name="Sun Q."/>
        </authorList>
    </citation>
    <scope>NUCLEOTIDE SEQUENCE [LARGE SCALE GENOMIC DNA]</scope>
    <source>
        <strain evidence="2">YIM B02505</strain>
    </source>
</reference>
<dbReference type="EMBL" id="JAENHN010000045">
    <property type="protein sequence ID" value="MBK1812114.1"/>
    <property type="molecule type" value="Genomic_DNA"/>
</dbReference>
<accession>A0ABS1ES09</accession>
<proteinExistence type="predicted"/>
<gene>
    <name evidence="1" type="ORF">JHL18_15940</name>
</gene>
<evidence type="ECO:0000313" key="1">
    <source>
        <dbReference type="EMBL" id="MBK1812114.1"/>
    </source>
</evidence>
<dbReference type="Proteomes" id="UP000596739">
    <property type="component" value="Unassembled WGS sequence"/>
</dbReference>
<keyword evidence="2" id="KW-1185">Reference proteome</keyword>
<organism evidence="1 2">
    <name type="scientific">Clostridium yunnanense</name>
    <dbReference type="NCBI Taxonomy" id="2800325"/>
    <lineage>
        <taxon>Bacteria</taxon>
        <taxon>Bacillati</taxon>
        <taxon>Bacillota</taxon>
        <taxon>Clostridia</taxon>
        <taxon>Eubacteriales</taxon>
        <taxon>Clostridiaceae</taxon>
        <taxon>Clostridium</taxon>
    </lineage>
</organism>